<keyword evidence="15 21" id="KW-0804">Transcription</keyword>
<dbReference type="InterPro" id="IPR000536">
    <property type="entry name" value="Nucl_hrmn_rcpt_lig-bd"/>
</dbReference>
<dbReference type="GO" id="GO:0051049">
    <property type="term" value="P:regulation of transport"/>
    <property type="evidence" value="ECO:0007669"/>
    <property type="project" value="UniProtKB-ARBA"/>
</dbReference>
<keyword evidence="6" id="KW-0507">mRNA processing</keyword>
<comment type="function">
    <text evidence="20">Nuclear receptor that binds peroxisome proliferators such as hypolipidemic drugs and fatty acids. Once activated by a ligand, the nuclear receptor binds to DNA specific PPAR response elements (PPRE) and modulates the transcription of its target genes, such as acyl-CoA oxidase. It therefore controls the peroxisomal beta-oxidation pathway of fatty acids. Key regulator of adipocyte differentiation and glucose homeostasis. ARF6 acts as a key regulator of the tissue-specific adipocyte P2 (aP2) enhancer. Acts as a critical regulator of gut homeostasis by suppressing NF-kappa-B-mediated pro-inflammatory responses. Plays a role in the regulation of cardiovascular circadian rhythms by regulating the transcription of BMAL1 in the blood vessels.</text>
</comment>
<keyword evidence="8 21" id="KW-0479">Metal-binding</keyword>
<dbReference type="GO" id="GO:0006397">
    <property type="term" value="P:mRNA processing"/>
    <property type="evidence" value="ECO:0007669"/>
    <property type="project" value="UniProtKB-KW"/>
</dbReference>
<keyword evidence="17" id="KW-0456">Lyase</keyword>
<dbReference type="InterPro" id="IPR036167">
    <property type="entry name" value="tRNA_intron_Endo_cat-like_sf"/>
</dbReference>
<evidence type="ECO:0000256" key="15">
    <source>
        <dbReference type="ARBA" id="ARBA00023163"/>
    </source>
</evidence>
<dbReference type="PANTHER" id="PTHR24082">
    <property type="entry name" value="NUCLEAR HORMONE RECEPTOR"/>
    <property type="match status" value="1"/>
</dbReference>
<evidence type="ECO:0000256" key="11">
    <source>
        <dbReference type="ARBA" id="ARBA00023015"/>
    </source>
</evidence>
<dbReference type="SUPFAM" id="SSF57716">
    <property type="entry name" value="Glucocorticoid receptor-like (DNA-binding domain)"/>
    <property type="match status" value="1"/>
</dbReference>
<dbReference type="FunFam" id="3.30.50.10:FF:000010">
    <property type="entry name" value="Peroxisome proliferator-activated receptor gamma"/>
    <property type="match status" value="1"/>
</dbReference>
<proteinExistence type="inferred from homology"/>
<dbReference type="InterPro" id="IPR006678">
    <property type="entry name" value="tRNA_intron_Endonuc_N"/>
</dbReference>
<keyword evidence="18 21" id="KW-0539">Nucleus</keyword>
<evidence type="ECO:0000256" key="14">
    <source>
        <dbReference type="ARBA" id="ARBA00023159"/>
    </source>
</evidence>
<keyword evidence="14 21" id="KW-0010">Activator</keyword>
<dbReference type="PRINTS" id="PR00047">
    <property type="entry name" value="STROIDFINGER"/>
</dbReference>
<dbReference type="GO" id="GO:0000978">
    <property type="term" value="F:RNA polymerase II cis-regulatory region sequence-specific DNA binding"/>
    <property type="evidence" value="ECO:0007669"/>
    <property type="project" value="TreeGrafter"/>
</dbReference>
<dbReference type="GO" id="GO:0000213">
    <property type="term" value="F:tRNA-intron lyase activity"/>
    <property type="evidence" value="ECO:0007669"/>
    <property type="project" value="UniProtKB-EC"/>
</dbReference>
<evidence type="ECO:0000256" key="16">
    <source>
        <dbReference type="ARBA" id="ARBA00023170"/>
    </source>
</evidence>
<dbReference type="CDD" id="cd06965">
    <property type="entry name" value="NR_DBD_Ppar"/>
    <property type="match status" value="1"/>
</dbReference>
<dbReference type="GO" id="GO:0010887">
    <property type="term" value="P:negative regulation of cholesterol storage"/>
    <property type="evidence" value="ECO:0007669"/>
    <property type="project" value="TreeGrafter"/>
</dbReference>
<keyword evidence="16 21" id="KW-0675">Receptor</keyword>
<dbReference type="InterPro" id="IPR001723">
    <property type="entry name" value="Nuclear_hrmn_rcpt"/>
</dbReference>
<feature type="compositionally biased region" description="Basic and acidic residues" evidence="22">
    <location>
        <begin position="893"/>
        <end position="902"/>
    </location>
</feature>
<feature type="region of interest" description="Disordered" evidence="22">
    <location>
        <begin position="893"/>
        <end position="1002"/>
    </location>
</feature>
<dbReference type="GO" id="GO:0045923">
    <property type="term" value="P:positive regulation of fatty acid metabolic process"/>
    <property type="evidence" value="ECO:0007669"/>
    <property type="project" value="TreeGrafter"/>
</dbReference>
<feature type="domain" description="NR LBD" evidence="24">
    <location>
        <begin position="406"/>
        <end position="671"/>
    </location>
</feature>
<dbReference type="InterPro" id="IPR011856">
    <property type="entry name" value="tRNA_endonuc-like_dom_sf"/>
</dbReference>
<comment type="subcellular location">
    <subcellularLocation>
        <location evidence="21">Cytoplasm</location>
    </subcellularLocation>
    <subcellularLocation>
        <location evidence="21">Nucleus</location>
    </subcellularLocation>
</comment>
<evidence type="ECO:0000259" key="24">
    <source>
        <dbReference type="PROSITE" id="PS51843"/>
    </source>
</evidence>
<dbReference type="GO" id="GO:0006631">
    <property type="term" value="P:fatty acid metabolic process"/>
    <property type="evidence" value="ECO:0007669"/>
    <property type="project" value="TreeGrafter"/>
</dbReference>
<evidence type="ECO:0000256" key="13">
    <source>
        <dbReference type="ARBA" id="ARBA00023125"/>
    </source>
</evidence>
<dbReference type="InterPro" id="IPR013088">
    <property type="entry name" value="Znf_NHR/GATA"/>
</dbReference>
<keyword evidence="7" id="KW-0819">tRNA processing</keyword>
<dbReference type="GO" id="GO:0005634">
    <property type="term" value="C:nucleus"/>
    <property type="evidence" value="ECO:0007669"/>
    <property type="project" value="UniProtKB-SubCell"/>
</dbReference>
<comment type="caution">
    <text evidence="25">The sequence shown here is derived from an EMBL/GenBank/DDBJ whole genome shotgun (WGS) entry which is preliminary data.</text>
</comment>
<dbReference type="FunFam" id="1.10.565.10:FF:000017">
    <property type="entry name" value="Peroxisome proliferator-activated receptor gamma"/>
    <property type="match status" value="1"/>
</dbReference>
<evidence type="ECO:0000256" key="22">
    <source>
        <dbReference type="SAM" id="MobiDB-lite"/>
    </source>
</evidence>
<feature type="domain" description="Nuclear receptor" evidence="23">
    <location>
        <begin position="304"/>
        <end position="378"/>
    </location>
</feature>
<dbReference type="GO" id="GO:0006388">
    <property type="term" value="P:tRNA splicing, via endonucleolytic cleavage and ligation"/>
    <property type="evidence" value="ECO:0007669"/>
    <property type="project" value="InterPro"/>
</dbReference>
<evidence type="ECO:0000256" key="5">
    <source>
        <dbReference type="ARBA" id="ARBA00022553"/>
    </source>
</evidence>
<dbReference type="InterPro" id="IPR003074">
    <property type="entry name" value="1Cnucl_rcpt"/>
</dbReference>
<keyword evidence="4 21" id="KW-0963">Cytoplasm</keyword>
<dbReference type="SUPFAM" id="SSF53032">
    <property type="entry name" value="tRNA-intron endonuclease catalytic domain-like"/>
    <property type="match status" value="1"/>
</dbReference>
<dbReference type="AlphaFoldDB" id="A0A835ZXJ2"/>
<evidence type="ECO:0000256" key="8">
    <source>
        <dbReference type="ARBA" id="ARBA00022723"/>
    </source>
</evidence>
<dbReference type="GO" id="GO:0008270">
    <property type="term" value="F:zinc ion binding"/>
    <property type="evidence" value="ECO:0007669"/>
    <property type="project" value="UniProtKB-KW"/>
</dbReference>
<dbReference type="EMBL" id="JAEMGP010000019">
    <property type="protein sequence ID" value="KAG5197854.1"/>
    <property type="molecule type" value="Genomic_DNA"/>
</dbReference>
<evidence type="ECO:0000313" key="26">
    <source>
        <dbReference type="Proteomes" id="UP000664991"/>
    </source>
</evidence>
<feature type="compositionally biased region" description="Basic and acidic residues" evidence="22">
    <location>
        <begin position="936"/>
        <end position="949"/>
    </location>
</feature>
<evidence type="ECO:0000256" key="17">
    <source>
        <dbReference type="ARBA" id="ARBA00023239"/>
    </source>
</evidence>
<comment type="similarity">
    <text evidence="1">Belongs to the tRNA-intron endonuclease family.</text>
</comment>
<organism evidence="25 26">
    <name type="scientific">Ovis aries</name>
    <name type="common">Sheep</name>
    <dbReference type="NCBI Taxonomy" id="9940"/>
    <lineage>
        <taxon>Eukaryota</taxon>
        <taxon>Metazoa</taxon>
        <taxon>Chordata</taxon>
        <taxon>Craniata</taxon>
        <taxon>Vertebrata</taxon>
        <taxon>Euteleostomi</taxon>
        <taxon>Mammalia</taxon>
        <taxon>Eutheria</taxon>
        <taxon>Laurasiatheria</taxon>
        <taxon>Artiodactyla</taxon>
        <taxon>Ruminantia</taxon>
        <taxon>Pecora</taxon>
        <taxon>Bovidae</taxon>
        <taxon>Caprinae</taxon>
        <taxon>Ovis</taxon>
    </lineage>
</organism>
<dbReference type="CDD" id="cd22363">
    <property type="entry name" value="tRNA-intron_lyase_C"/>
    <property type="match status" value="1"/>
</dbReference>
<dbReference type="Pfam" id="PF00104">
    <property type="entry name" value="Hormone_recep"/>
    <property type="match status" value="1"/>
</dbReference>
<dbReference type="PROSITE" id="PS51030">
    <property type="entry name" value="NUCLEAR_REC_DBD_2"/>
    <property type="match status" value="1"/>
</dbReference>
<comment type="similarity">
    <text evidence="2 21">Belongs to the nuclear hormone receptor family. NR1 subfamily.</text>
</comment>
<dbReference type="Gene3D" id="3.30.50.10">
    <property type="entry name" value="Erythroid Transcription Factor GATA-1, subunit A"/>
    <property type="match status" value="1"/>
</dbReference>
<dbReference type="Pfam" id="PF02778">
    <property type="entry name" value="tRNA_int_endo_N"/>
    <property type="match status" value="1"/>
</dbReference>
<evidence type="ECO:0000256" key="12">
    <source>
        <dbReference type="ARBA" id="ARBA00023108"/>
    </source>
</evidence>
<dbReference type="Proteomes" id="UP000664991">
    <property type="component" value="Unassembled WGS sequence"/>
</dbReference>
<dbReference type="GO" id="GO:0048511">
    <property type="term" value="P:rhythmic process"/>
    <property type="evidence" value="ECO:0007669"/>
    <property type="project" value="UniProtKB-KW"/>
</dbReference>
<dbReference type="InterPro" id="IPR006677">
    <property type="entry name" value="tRNA_intron_Endonuc_cat-like"/>
</dbReference>
<dbReference type="GO" id="GO:0004879">
    <property type="term" value="F:nuclear receptor activity"/>
    <property type="evidence" value="ECO:0007669"/>
    <property type="project" value="InterPro"/>
</dbReference>
<evidence type="ECO:0000256" key="19">
    <source>
        <dbReference type="ARBA" id="ARBA00034031"/>
    </source>
</evidence>
<evidence type="ECO:0000256" key="20">
    <source>
        <dbReference type="ARBA" id="ARBA00045972"/>
    </source>
</evidence>
<dbReference type="FunFam" id="3.40.1350.10:FF:000001">
    <property type="entry name" value="tRNA-splicing endonuclease subunit Sen2"/>
    <property type="match status" value="1"/>
</dbReference>
<name>A0A835ZXJ2_SHEEP</name>
<dbReference type="PRINTS" id="PR01291">
    <property type="entry name" value="PROXISOMPAGR"/>
</dbReference>
<dbReference type="GO" id="GO:0010629">
    <property type="term" value="P:negative regulation of gene expression"/>
    <property type="evidence" value="ECO:0007669"/>
    <property type="project" value="UniProtKB-ARBA"/>
</dbReference>
<evidence type="ECO:0000256" key="18">
    <source>
        <dbReference type="ARBA" id="ARBA00023242"/>
    </source>
</evidence>
<protein>
    <recommendedName>
        <fullName evidence="3 21">Peroxisome proliferator-activated receptor gamma</fullName>
        <shortName evidence="21">PPAR-gamma</shortName>
    </recommendedName>
    <alternativeName>
        <fullName evidence="21">Nuclear receptor subfamily 1 group C member 3</fullName>
    </alternativeName>
</protein>
<feature type="compositionally biased region" description="Basic and acidic residues" evidence="22">
    <location>
        <begin position="916"/>
        <end position="927"/>
    </location>
</feature>
<evidence type="ECO:0000256" key="10">
    <source>
        <dbReference type="ARBA" id="ARBA00022833"/>
    </source>
</evidence>
<dbReference type="InterPro" id="IPR001628">
    <property type="entry name" value="Znf_hrmn_rcpt"/>
</dbReference>
<evidence type="ECO:0000256" key="1">
    <source>
        <dbReference type="ARBA" id="ARBA00008078"/>
    </source>
</evidence>
<dbReference type="Pfam" id="PF12577">
    <property type="entry name" value="PPARgamma_N"/>
    <property type="match status" value="1"/>
</dbReference>
<dbReference type="GO" id="GO:0050728">
    <property type="term" value="P:negative regulation of inflammatory response"/>
    <property type="evidence" value="ECO:0007669"/>
    <property type="project" value="TreeGrafter"/>
</dbReference>
<dbReference type="GO" id="GO:0009755">
    <property type="term" value="P:hormone-mediated signaling pathway"/>
    <property type="evidence" value="ECO:0007669"/>
    <property type="project" value="TreeGrafter"/>
</dbReference>
<evidence type="ECO:0000256" key="9">
    <source>
        <dbReference type="ARBA" id="ARBA00022771"/>
    </source>
</evidence>
<sequence>MPPGEEILPLFHRTTIYSVATFFWRCVGIQAIRMIRVPLTMCAYLLEPSLILTKHRTYAQRFWFCPTQEGLSEQKETKGEGRCEAASGDGSCPDAALLIAGFRLGKRIVDFTRSVPAFLAGVTGKLTFEGGGEGTQEERSFQMKVPLVVYLISHQSHPHPCVSTVHRETIALSSRLYVAQSPTSPSVGSWVRFCAEITMVDTEMPFWPTNFGISSVDLSMMDDHSHAFDIKPFTTVDFSSISAPHYEDIPFPRADPMVADYKYDLKLQEYQSAIKVEPVSPPYYSEKTQLYSKPHEEPSNSLMAIECRVCGDKASGFHYGVHACEGCKGFFRRTIRLKLIYDRCDLNCRIHKKSRNKCQYCRFQKCLAVGMSHNAIRFGRMPQAEKEKLLAEISSDIDQLNPESADLRALAKHLYDSYIKSFPLTKAKARAILTGKTTDKSPFVIYDMNSLMMGEDKIKFKHISPLQEPSKEVAIRIFQGCQFRSVEAVQEITEYAKNIPGFVNLDLNDQVTLLKYGVHEIIYTMLASLMNKDGVLISEGQGFMTREFLKSLRKPFGDFMEPKFEFAVKFNALELDDSDLAIFIAVIILSGDRPGLLNVKPIEDIQDNLLQALELQLKLNHPESSQLFAKLLQKMTDLRQIVTEHVQLLQMSSAITGLGIHSFLLGLMKRVHTEHGGCWESTGFDEMVQGGPFRTRYADLSVVLRPPSEPFAGSHLLQFRFRLVFQGRRPQLLKTWLRVLQYLSYVTLVLKEQSLGKMAEAVFRPPKRKRRVHDSYESPLPIPCGQDCGPEKDFRIFRAEMINSHVIVRGLEDMEQLYGKGYFGKGILSRSRPNFTISDPKLVAKWKDMKLDLPVITSKKYQRSVEWAAELLRRQGRDESTVRSILEGYTKPLEHPRLKTTEEVALGDEPNSEVVSKSEGRAEREKLSAVNGVEGKPCDLEDSSERSDGLQEGPGPEPRTPDGSGEDVAEVPAPLPYGHWDALLLPSGGQPGDSSRRAGERGPEHVLVEEAVCAGSESEAVQAGDVLPQKRLVCRRNPFRIFEYLQLSLEEAFFLVYALGCLSIYYEKEPLTIMKLWNAFTTVQPTFRTTYMAYHHFRSKGWVPKPGLKYGTDLLLYRKGPPFYHASYSVIVELVDDRFQGAPRRPLSWRSLAALSRVSVSVSKELMLCYLIKPSAMTDKDMESPECMKQIKVQHGLSGITLTGLHPTRPLTDCEALTLVSSYVRRD</sequence>
<dbReference type="PROSITE" id="PS00031">
    <property type="entry name" value="NUCLEAR_REC_DBD_1"/>
    <property type="match status" value="1"/>
</dbReference>
<keyword evidence="9 21" id="KW-0863">Zinc-finger</keyword>
<dbReference type="InterPro" id="IPR003077">
    <property type="entry name" value="PPAR-gamma"/>
</dbReference>
<evidence type="ECO:0000256" key="7">
    <source>
        <dbReference type="ARBA" id="ARBA00022694"/>
    </source>
</evidence>
<evidence type="ECO:0000259" key="23">
    <source>
        <dbReference type="PROSITE" id="PS51030"/>
    </source>
</evidence>
<dbReference type="Gene3D" id="1.10.565.10">
    <property type="entry name" value="Retinoid X Receptor"/>
    <property type="match status" value="1"/>
</dbReference>
<evidence type="ECO:0000313" key="25">
    <source>
        <dbReference type="EMBL" id="KAG5197854.1"/>
    </source>
</evidence>
<accession>A0A835ZXJ2</accession>
<evidence type="ECO:0000256" key="2">
    <source>
        <dbReference type="ARBA" id="ARBA00008092"/>
    </source>
</evidence>
<dbReference type="Pfam" id="PF01974">
    <property type="entry name" value="tRNA_int_endo"/>
    <property type="match status" value="1"/>
</dbReference>
<evidence type="ECO:0000256" key="4">
    <source>
        <dbReference type="ARBA" id="ARBA00022490"/>
    </source>
</evidence>
<dbReference type="Pfam" id="PF00105">
    <property type="entry name" value="zf-C4"/>
    <property type="match status" value="1"/>
</dbReference>
<dbReference type="GO" id="GO:0030154">
    <property type="term" value="P:cell differentiation"/>
    <property type="evidence" value="ECO:0007669"/>
    <property type="project" value="TreeGrafter"/>
</dbReference>
<dbReference type="SUPFAM" id="SSF48508">
    <property type="entry name" value="Nuclear receptor ligand-binding domain"/>
    <property type="match status" value="1"/>
</dbReference>
<comment type="catalytic activity">
    <reaction evidence="19">
        <text>pretRNA = a 3'-half-tRNA molecule with a 5'-OH end + a 5'-half-tRNA molecule with a 2',3'-cyclic phosphate end + an intron with a 2',3'-cyclic phosphate and a 5'-hydroxyl terminus.</text>
        <dbReference type="EC" id="4.6.1.16"/>
    </reaction>
</comment>
<dbReference type="InterPro" id="IPR022590">
    <property type="entry name" value="PPARgamma_N"/>
</dbReference>
<evidence type="ECO:0000256" key="6">
    <source>
        <dbReference type="ARBA" id="ARBA00022664"/>
    </source>
</evidence>
<dbReference type="InterPro" id="IPR050234">
    <property type="entry name" value="Nuclear_hormone_rcpt_NR1"/>
</dbReference>
<comment type="function">
    <text evidence="21">Nuclear receptor that binds peroxisome proliferators such as hypolipidemic drugs and fatty acids. Once activated by a ligand, the nuclear receptor binds to DNA specific PPAR response elements (PPRE) and modulates the transcription of its target genes, such as acyl-CoA oxidase. It therefore controls the peroxisomal beta-oxidation pathway of fatty acids. Key regulator of adipocyte differentiation and glucose homeostasis. May play a role in the regulation of circadian rhythm.</text>
</comment>
<dbReference type="CDD" id="cd06932">
    <property type="entry name" value="NR_LBD_PPAR"/>
    <property type="match status" value="1"/>
</dbReference>
<dbReference type="PROSITE" id="PS51843">
    <property type="entry name" value="NR_LBD"/>
    <property type="match status" value="1"/>
</dbReference>
<dbReference type="GO" id="GO:0005737">
    <property type="term" value="C:cytoplasm"/>
    <property type="evidence" value="ECO:0007669"/>
    <property type="project" value="UniProtKB-SubCell"/>
</dbReference>
<keyword evidence="10 21" id="KW-0862">Zinc</keyword>
<reference evidence="25 26" key="1">
    <citation type="submission" date="2020-12" db="EMBL/GenBank/DDBJ databases">
        <title>De novo assembly of Tibetan sheep genome.</title>
        <authorList>
            <person name="Li X."/>
        </authorList>
    </citation>
    <scope>NUCLEOTIDE SEQUENCE [LARGE SCALE GENOMIC DNA]</scope>
    <source>
        <tissue evidence="25">Heart</tissue>
    </source>
</reference>
<dbReference type="GO" id="GO:0045944">
    <property type="term" value="P:positive regulation of transcription by RNA polymerase II"/>
    <property type="evidence" value="ECO:0007669"/>
    <property type="project" value="TreeGrafter"/>
</dbReference>
<gene>
    <name evidence="21" type="primary">PPARG</name>
    <name evidence="25" type="ORF">JEQ12_008583</name>
</gene>
<keyword evidence="11 21" id="KW-0805">Transcription regulation</keyword>
<dbReference type="PRINTS" id="PR00398">
    <property type="entry name" value="STRDHORMONER"/>
</dbReference>
<keyword evidence="5" id="KW-0597">Phosphoprotein</keyword>
<comment type="subunit">
    <text evidence="21">Heterodimer with other nuclear receptors.</text>
</comment>
<dbReference type="PRINTS" id="PR01288">
    <property type="entry name" value="PROXISOMEPAR"/>
</dbReference>
<dbReference type="GO" id="GO:0001227">
    <property type="term" value="F:DNA-binding transcription repressor activity, RNA polymerase II-specific"/>
    <property type="evidence" value="ECO:0007669"/>
    <property type="project" value="TreeGrafter"/>
</dbReference>
<dbReference type="InterPro" id="IPR035500">
    <property type="entry name" value="NHR-like_dom_sf"/>
</dbReference>
<dbReference type="SMART" id="SM00399">
    <property type="entry name" value="ZnF_C4"/>
    <property type="match status" value="1"/>
</dbReference>
<keyword evidence="12 21" id="KW-0090">Biological rhythms</keyword>
<evidence type="ECO:0000256" key="21">
    <source>
        <dbReference type="RuleBase" id="RU364110"/>
    </source>
</evidence>
<dbReference type="PANTHER" id="PTHR24082:SF488">
    <property type="entry name" value="PEROXISOME PROLIFERATOR-ACTIVATED RECEPTOR GAMMA"/>
    <property type="match status" value="1"/>
</dbReference>
<dbReference type="Gene3D" id="3.40.1350.10">
    <property type="match status" value="1"/>
</dbReference>
<dbReference type="SMART" id="SM00430">
    <property type="entry name" value="HOLI"/>
    <property type="match status" value="1"/>
</dbReference>
<keyword evidence="13 21" id="KW-0238">DNA-binding</keyword>
<evidence type="ECO:0000256" key="3">
    <source>
        <dbReference type="ARBA" id="ARBA00018974"/>
    </source>
</evidence>